<feature type="domain" description="RNA polymerase III subunit RPC82-related helix-turn-helix" evidence="2">
    <location>
        <begin position="4"/>
        <end position="61"/>
    </location>
</feature>
<reference evidence="3 4" key="1">
    <citation type="submission" date="2019-03" db="EMBL/GenBank/DDBJ databases">
        <title>Single cell metagenomics reveals metabolic interactions within the superorganism composed of flagellate Streblomastix strix and complex community of Bacteroidetes bacteria on its surface.</title>
        <authorList>
            <person name="Treitli S.C."/>
            <person name="Kolisko M."/>
            <person name="Husnik F."/>
            <person name="Keeling P."/>
            <person name="Hampl V."/>
        </authorList>
    </citation>
    <scope>NUCLEOTIDE SEQUENCE [LARGE SCALE GENOMIC DNA]</scope>
    <source>
        <strain evidence="3">ST1C</strain>
    </source>
</reference>
<proteinExistence type="predicted"/>
<evidence type="ECO:0000256" key="1">
    <source>
        <dbReference type="SAM" id="MobiDB-lite"/>
    </source>
</evidence>
<feature type="compositionally biased region" description="Basic residues" evidence="1">
    <location>
        <begin position="99"/>
        <end position="108"/>
    </location>
</feature>
<feature type="compositionally biased region" description="Low complexity" evidence="1">
    <location>
        <begin position="168"/>
        <end position="180"/>
    </location>
</feature>
<dbReference type="Proteomes" id="UP000324800">
    <property type="component" value="Unassembled WGS sequence"/>
</dbReference>
<protein>
    <recommendedName>
        <fullName evidence="2">RNA polymerase III subunit RPC82-related helix-turn-helix domain-containing protein</fullName>
    </recommendedName>
</protein>
<dbReference type="Gene3D" id="1.10.10.10">
    <property type="entry name" value="Winged helix-like DNA-binding domain superfamily/Winged helix DNA-binding domain"/>
    <property type="match status" value="1"/>
</dbReference>
<sequence length="267" mass="30054">MENKLVNIIIGQHFGPEAVKIVSYLLSQPRKTAYDISLVTGLKIKIVQLKLICLIKHNIIFAEIVEIPPPQLSGSSHRFPHSISVFTVDKIVILTRLRGRGSRGRGRGKKETPVAESRKSSLKKSQPSLSISPPAFFYLDPSSNSISVGTIQASVNTPEQPMPLDPNQQQQQQSVEQQQQQSTIQRPVLFRINYKLLNALIRNKDLSTFISEVLFDYGHIYAPRAHFDNNDLKYLIMTIIDISFSQGDSKEILSTRHQKQNNGIAQL</sequence>
<evidence type="ECO:0000313" key="3">
    <source>
        <dbReference type="EMBL" id="KAA6379839.1"/>
    </source>
</evidence>
<organism evidence="3 4">
    <name type="scientific">Streblomastix strix</name>
    <dbReference type="NCBI Taxonomy" id="222440"/>
    <lineage>
        <taxon>Eukaryota</taxon>
        <taxon>Metamonada</taxon>
        <taxon>Preaxostyla</taxon>
        <taxon>Oxymonadida</taxon>
        <taxon>Streblomastigidae</taxon>
        <taxon>Streblomastix</taxon>
    </lineage>
</organism>
<feature type="region of interest" description="Disordered" evidence="1">
    <location>
        <begin position="156"/>
        <end position="180"/>
    </location>
</feature>
<dbReference type="AlphaFoldDB" id="A0A5J4VBD2"/>
<dbReference type="Pfam" id="PF08221">
    <property type="entry name" value="HTH_9"/>
    <property type="match status" value="1"/>
</dbReference>
<feature type="compositionally biased region" description="Basic and acidic residues" evidence="1">
    <location>
        <begin position="109"/>
        <end position="119"/>
    </location>
</feature>
<comment type="caution">
    <text evidence="3">The sequence shown here is derived from an EMBL/GenBank/DDBJ whole genome shotgun (WGS) entry which is preliminary data.</text>
</comment>
<evidence type="ECO:0000313" key="4">
    <source>
        <dbReference type="Proteomes" id="UP000324800"/>
    </source>
</evidence>
<gene>
    <name evidence="3" type="ORF">EZS28_024635</name>
</gene>
<dbReference type="InterPro" id="IPR036388">
    <property type="entry name" value="WH-like_DNA-bd_sf"/>
</dbReference>
<evidence type="ECO:0000259" key="2">
    <source>
        <dbReference type="Pfam" id="PF08221"/>
    </source>
</evidence>
<dbReference type="EMBL" id="SNRW01008245">
    <property type="protein sequence ID" value="KAA6379839.1"/>
    <property type="molecule type" value="Genomic_DNA"/>
</dbReference>
<accession>A0A5J4VBD2</accession>
<name>A0A5J4VBD2_9EUKA</name>
<feature type="region of interest" description="Disordered" evidence="1">
    <location>
        <begin position="99"/>
        <end position="128"/>
    </location>
</feature>
<dbReference type="InterPro" id="IPR013197">
    <property type="entry name" value="RNA_pol_III_RPC82-rel_HTH"/>
</dbReference>